<evidence type="ECO:0000313" key="1">
    <source>
        <dbReference type="EMBL" id="QIS19560.1"/>
    </source>
</evidence>
<name>A0A6G9Z2A5_9NOCA</name>
<sequence length="72" mass="7570">MDDDVLVTMAAHHVSFEVRYFRGKVHVDFGSSCGMQLTVEQAVALRQLLDAGIADALAAATVLELPAGGDPA</sequence>
<dbReference type="AlphaFoldDB" id="A0A6G9Z2A5"/>
<organism evidence="1 2">
    <name type="scientific">Nocardia terpenica</name>
    <dbReference type="NCBI Taxonomy" id="455432"/>
    <lineage>
        <taxon>Bacteria</taxon>
        <taxon>Bacillati</taxon>
        <taxon>Actinomycetota</taxon>
        <taxon>Actinomycetes</taxon>
        <taxon>Mycobacteriales</taxon>
        <taxon>Nocardiaceae</taxon>
        <taxon>Nocardia</taxon>
    </lineage>
</organism>
<evidence type="ECO:0000313" key="2">
    <source>
        <dbReference type="Proteomes" id="UP000500953"/>
    </source>
</evidence>
<protein>
    <submittedName>
        <fullName evidence="1">Uncharacterized protein</fullName>
    </submittedName>
</protein>
<dbReference type="Proteomes" id="UP000500953">
    <property type="component" value="Chromosome"/>
</dbReference>
<dbReference type="EMBL" id="CP046173">
    <property type="protein sequence ID" value="QIS19560.1"/>
    <property type="molecule type" value="Genomic_DNA"/>
</dbReference>
<accession>A0A6G9Z2A5</accession>
<dbReference type="RefSeq" id="WP_167486847.1">
    <property type="nucleotide sequence ID" value="NZ_CP046173.1"/>
</dbReference>
<reference evidence="1 2" key="1">
    <citation type="journal article" date="2019" name="ACS Chem. Biol.">
        <title>Identification and Mobilization of a Cryptic Antibiotic Biosynthesis Gene Locus from a Human-Pathogenic Nocardia Isolate.</title>
        <authorList>
            <person name="Herisse M."/>
            <person name="Ishida K."/>
            <person name="Porter J.L."/>
            <person name="Howden B."/>
            <person name="Hertweck C."/>
            <person name="Stinear T.P."/>
            <person name="Pidot S.J."/>
        </authorList>
    </citation>
    <scope>NUCLEOTIDE SEQUENCE [LARGE SCALE GENOMIC DNA]</scope>
    <source>
        <strain evidence="1 2">AUSMDU00012715</strain>
    </source>
</reference>
<gene>
    <name evidence="1" type="ORF">F6W96_15980</name>
</gene>
<proteinExistence type="predicted"/>